<evidence type="ECO:0000313" key="1">
    <source>
        <dbReference type="EMBL" id="TXF99849.1"/>
    </source>
</evidence>
<gene>
    <name evidence="1" type="ORF">FVD38_10600</name>
</gene>
<keyword evidence="2" id="KW-1185">Reference proteome</keyword>
<dbReference type="AlphaFoldDB" id="A0A5C7FXG5"/>
<sequence length="160" mass="16421">MPLTPGHRRFIGVLLALAVVVIAYEAAAQRGAGRVGGAAAVSRSGSVQAHRGAYGGNYQASRNVSRTSVNGYGNVNRNVNVNRNINVDVDHDYYRPGAGLAVAGAVAVTAAAIGSIAYSIPPSCVAVVRAGTAYQQCGSTWYQPQYAGTSVNYVVVAPPG</sequence>
<comment type="caution">
    <text evidence="1">The sequence shown here is derived from an EMBL/GenBank/DDBJ whole genome shotgun (WGS) entry which is preliminary data.</text>
</comment>
<proteinExistence type="predicted"/>
<dbReference type="RefSeq" id="WP_147934794.1">
    <property type="nucleotide sequence ID" value="NZ_VPFD01000010.1"/>
</dbReference>
<reference evidence="1 2" key="1">
    <citation type="submission" date="2019-08" db="EMBL/GenBank/DDBJ databases">
        <title>Massilia golmudensis sp. nov., isolated from sand in the Qinghai-Tibetan Plateau.</title>
        <authorList>
            <person name="Zhang B."/>
        </authorList>
    </citation>
    <scope>NUCLEOTIDE SEQUENCE [LARGE SCALE GENOMIC DNA]</scope>
    <source>
        <strain evidence="1 2">GEM5</strain>
    </source>
</reference>
<protein>
    <submittedName>
        <fullName evidence="1">Uncharacterized protein</fullName>
    </submittedName>
</protein>
<accession>A0A5C7FXG5</accession>
<name>A0A5C7FXG5_9BURK</name>
<dbReference type="EMBL" id="VPFD01000010">
    <property type="protein sequence ID" value="TXF99849.1"/>
    <property type="molecule type" value="Genomic_DNA"/>
</dbReference>
<organism evidence="1 2">
    <name type="scientific">Massilia arenae</name>
    <dbReference type="NCBI Taxonomy" id="2603288"/>
    <lineage>
        <taxon>Bacteria</taxon>
        <taxon>Pseudomonadati</taxon>
        <taxon>Pseudomonadota</taxon>
        <taxon>Betaproteobacteria</taxon>
        <taxon>Burkholderiales</taxon>
        <taxon>Oxalobacteraceae</taxon>
        <taxon>Telluria group</taxon>
        <taxon>Massilia</taxon>
    </lineage>
</organism>
<dbReference type="Proteomes" id="UP000321413">
    <property type="component" value="Unassembled WGS sequence"/>
</dbReference>
<evidence type="ECO:0000313" key="2">
    <source>
        <dbReference type="Proteomes" id="UP000321413"/>
    </source>
</evidence>